<keyword evidence="1" id="KW-0963">Cytoplasm</keyword>
<dbReference type="Pfam" id="PF03129">
    <property type="entry name" value="HGTP_anticodon"/>
    <property type="match status" value="1"/>
</dbReference>
<comment type="caution">
    <text evidence="5">The sequence shown here is derived from an EMBL/GenBank/DDBJ whole genome shotgun (WGS) entry which is preliminary data.</text>
</comment>
<feature type="non-terminal residue" evidence="5">
    <location>
        <position position="1"/>
    </location>
</feature>
<evidence type="ECO:0000256" key="1">
    <source>
        <dbReference type="ARBA" id="ARBA00022490"/>
    </source>
</evidence>
<dbReference type="SUPFAM" id="SSF52954">
    <property type="entry name" value="Class II aaRS ABD-related"/>
    <property type="match status" value="1"/>
</dbReference>
<dbReference type="GO" id="GO:0006418">
    <property type="term" value="P:tRNA aminoacylation for protein translation"/>
    <property type="evidence" value="ECO:0007669"/>
    <property type="project" value="UniProtKB-ARBA"/>
</dbReference>
<evidence type="ECO:0000256" key="3">
    <source>
        <dbReference type="ARBA" id="ARBA00023146"/>
    </source>
</evidence>
<dbReference type="Proteomes" id="UP001181533">
    <property type="component" value="Unassembled WGS sequence"/>
</dbReference>
<dbReference type="GO" id="GO:0005524">
    <property type="term" value="F:ATP binding"/>
    <property type="evidence" value="ECO:0007669"/>
    <property type="project" value="UniProtKB-KW"/>
</dbReference>
<dbReference type="InterPro" id="IPR004154">
    <property type="entry name" value="Anticodon-bd"/>
</dbReference>
<name>A0AB35PMS0_BACTU</name>
<keyword evidence="2" id="KW-0067">ATP-binding</keyword>
<keyword evidence="5" id="KW-0436">Ligase</keyword>
<proteinExistence type="predicted"/>
<sequence length="57" mass="6357">MKGQFKTADRLKARFIAILGEDELAQNKINVKDAKTGEQIEVALDECIHVMKANQKG</sequence>
<dbReference type="EMBL" id="VKQN01000236">
    <property type="protein sequence ID" value="MDR4181158.1"/>
    <property type="molecule type" value="Genomic_DNA"/>
</dbReference>
<gene>
    <name evidence="5" type="ORF">FO599_35465</name>
</gene>
<evidence type="ECO:0000313" key="6">
    <source>
        <dbReference type="Proteomes" id="UP001181533"/>
    </source>
</evidence>
<organism evidence="5 6">
    <name type="scientific">Bacillus thuringiensis</name>
    <dbReference type="NCBI Taxonomy" id="1428"/>
    <lineage>
        <taxon>Bacteria</taxon>
        <taxon>Bacillati</taxon>
        <taxon>Bacillota</taxon>
        <taxon>Bacilli</taxon>
        <taxon>Bacillales</taxon>
        <taxon>Bacillaceae</taxon>
        <taxon>Bacillus</taxon>
        <taxon>Bacillus cereus group</taxon>
    </lineage>
</organism>
<protein>
    <submittedName>
        <fullName evidence="5">Histidine--tRNA ligase</fullName>
    </submittedName>
</protein>
<keyword evidence="3" id="KW-0030">Aminoacyl-tRNA synthetase</keyword>
<dbReference type="Gene3D" id="3.40.50.800">
    <property type="entry name" value="Anticodon-binding domain"/>
    <property type="match status" value="1"/>
</dbReference>
<dbReference type="GO" id="GO:0004812">
    <property type="term" value="F:aminoacyl-tRNA ligase activity"/>
    <property type="evidence" value="ECO:0007669"/>
    <property type="project" value="UniProtKB-KW"/>
</dbReference>
<evidence type="ECO:0000256" key="2">
    <source>
        <dbReference type="ARBA" id="ARBA00022840"/>
    </source>
</evidence>
<dbReference type="InterPro" id="IPR036621">
    <property type="entry name" value="Anticodon-bd_dom_sf"/>
</dbReference>
<dbReference type="AlphaFoldDB" id="A0AB35PMS0"/>
<evidence type="ECO:0000313" key="5">
    <source>
        <dbReference type="EMBL" id="MDR4181158.1"/>
    </source>
</evidence>
<dbReference type="RefSeq" id="WP_309414983.1">
    <property type="nucleotide sequence ID" value="NZ_VKQN01000236.1"/>
</dbReference>
<keyword evidence="2" id="KW-0547">Nucleotide-binding</keyword>
<evidence type="ECO:0000259" key="4">
    <source>
        <dbReference type="Pfam" id="PF03129"/>
    </source>
</evidence>
<reference evidence="5" key="1">
    <citation type="submission" date="2019-07" db="EMBL/GenBank/DDBJ databases">
        <title>Phylogenomic Reclassification of ATCC Bacillus Strains and Various Taxa within the Genus Bacillus.</title>
        <authorList>
            <person name="Riojas M.A."/>
            <person name="Frank A.M."/>
            <person name="Fenn S.L."/>
            <person name="King S.P."/>
            <person name="Brower S.M."/>
            <person name="Hazbon M.H."/>
        </authorList>
    </citation>
    <scope>NUCLEOTIDE SEQUENCE</scope>
    <source>
        <strain evidence="5">ATCC 35646</strain>
    </source>
</reference>
<feature type="domain" description="Anticodon-binding" evidence="4">
    <location>
        <begin position="2"/>
        <end position="53"/>
    </location>
</feature>
<accession>A0AB35PMS0</accession>